<protein>
    <recommendedName>
        <fullName evidence="5">Carbamoyltransferase domain-containing protein</fullName>
    </recommendedName>
</protein>
<dbReference type="EMBL" id="BARS01001575">
    <property type="protein sequence ID" value="GAF73629.1"/>
    <property type="molecule type" value="Genomic_DNA"/>
</dbReference>
<dbReference type="Gene3D" id="3.30.420.40">
    <property type="match status" value="1"/>
</dbReference>
<dbReference type="Pfam" id="PF02543">
    <property type="entry name" value="Carbam_trans_N"/>
    <property type="match status" value="1"/>
</dbReference>
<organism evidence="4">
    <name type="scientific">marine sediment metagenome</name>
    <dbReference type="NCBI Taxonomy" id="412755"/>
    <lineage>
        <taxon>unclassified sequences</taxon>
        <taxon>metagenomes</taxon>
        <taxon>ecological metagenomes</taxon>
    </lineage>
</organism>
<dbReference type="Gene3D" id="3.90.870.20">
    <property type="entry name" value="Carbamoyltransferase, C-terminal domain"/>
    <property type="match status" value="1"/>
</dbReference>
<sequence>GSFRLNSGIIDYHDALTGHFSNESVKIFGKPRRGDDEPFNERHEKIASSAQAAFEEVVTDLALWTYKAGGNKKNICIAGGCGLNCTANGKILREGPFEKMYVPPAPHDSGGSIGAALLAYHEILGKPRKFVMEHASYGPGFSNNEVARILTSKGFSAQPIASEQELLEKCIGFLVSGKIVAWFQGRMEFGPRALGNRSFLADPRNDSIRDVINEKIKKRELFRPFAPSVKEECASDYFEMNQTSPFMNILARVRKEKR</sequence>
<evidence type="ECO:0000256" key="1">
    <source>
        <dbReference type="ARBA" id="ARBA00006129"/>
    </source>
</evidence>
<accession>X0RXT2</accession>
<evidence type="ECO:0000259" key="2">
    <source>
        <dbReference type="Pfam" id="PF02543"/>
    </source>
</evidence>
<dbReference type="InterPro" id="IPR003696">
    <property type="entry name" value="Carbtransf_dom"/>
</dbReference>
<gene>
    <name evidence="4" type="ORF">S01H1_03015</name>
</gene>
<evidence type="ECO:0008006" key="5">
    <source>
        <dbReference type="Google" id="ProtNLM"/>
    </source>
</evidence>
<feature type="domain" description="Carbamoyltransferase C-terminal" evidence="3">
    <location>
        <begin position="174"/>
        <end position="257"/>
    </location>
</feature>
<dbReference type="PANTHER" id="PTHR34847">
    <property type="entry name" value="NODULATION PROTEIN U"/>
    <property type="match status" value="1"/>
</dbReference>
<proteinExistence type="inferred from homology"/>
<dbReference type="PANTHER" id="PTHR34847:SF1">
    <property type="entry name" value="NODULATION PROTEIN U"/>
    <property type="match status" value="1"/>
</dbReference>
<dbReference type="InterPro" id="IPR038152">
    <property type="entry name" value="Carbam_trans_C_sf"/>
</dbReference>
<reference evidence="4" key="1">
    <citation type="journal article" date="2014" name="Front. Microbiol.">
        <title>High frequency of phylogenetically diverse reductive dehalogenase-homologous genes in deep subseafloor sedimentary metagenomes.</title>
        <authorList>
            <person name="Kawai M."/>
            <person name="Futagami T."/>
            <person name="Toyoda A."/>
            <person name="Takaki Y."/>
            <person name="Nishi S."/>
            <person name="Hori S."/>
            <person name="Arai W."/>
            <person name="Tsubouchi T."/>
            <person name="Morono Y."/>
            <person name="Uchiyama I."/>
            <person name="Ito T."/>
            <person name="Fujiyama A."/>
            <person name="Inagaki F."/>
            <person name="Takami H."/>
        </authorList>
    </citation>
    <scope>NUCLEOTIDE SEQUENCE</scope>
    <source>
        <strain evidence="4">Expedition CK06-06</strain>
    </source>
</reference>
<feature type="non-terminal residue" evidence="4">
    <location>
        <position position="258"/>
    </location>
</feature>
<evidence type="ECO:0000313" key="4">
    <source>
        <dbReference type="EMBL" id="GAF73629.1"/>
    </source>
</evidence>
<evidence type="ECO:0000259" key="3">
    <source>
        <dbReference type="Pfam" id="PF16861"/>
    </source>
</evidence>
<feature type="non-terminal residue" evidence="4">
    <location>
        <position position="1"/>
    </location>
</feature>
<dbReference type="InterPro" id="IPR051338">
    <property type="entry name" value="NodU/CmcH_Carbamoyltrnsfr"/>
</dbReference>
<comment type="similarity">
    <text evidence="1">Belongs to the NodU/CmcH family.</text>
</comment>
<feature type="domain" description="Carbamoyltransferase" evidence="2">
    <location>
        <begin position="2"/>
        <end position="117"/>
    </location>
</feature>
<dbReference type="Pfam" id="PF16861">
    <property type="entry name" value="Carbam_trans_C"/>
    <property type="match status" value="1"/>
</dbReference>
<name>X0RXT2_9ZZZZ</name>
<dbReference type="AlphaFoldDB" id="X0RXT2"/>
<dbReference type="InterPro" id="IPR031730">
    <property type="entry name" value="Carbam_trans_C"/>
</dbReference>
<comment type="caution">
    <text evidence="4">The sequence shown here is derived from an EMBL/GenBank/DDBJ whole genome shotgun (WGS) entry which is preliminary data.</text>
</comment>
<dbReference type="GO" id="GO:0003824">
    <property type="term" value="F:catalytic activity"/>
    <property type="evidence" value="ECO:0007669"/>
    <property type="project" value="InterPro"/>
</dbReference>